<dbReference type="EMBL" id="PRDK01000001">
    <property type="protein sequence ID" value="MBE8712541.1"/>
    <property type="molecule type" value="Genomic_DNA"/>
</dbReference>
<gene>
    <name evidence="1" type="ORF">C4F49_02450</name>
</gene>
<name>A0A928YNY4_9SPHI</name>
<protein>
    <submittedName>
        <fullName evidence="1">Uncharacterized protein</fullName>
    </submittedName>
</protein>
<dbReference type="InterPro" id="IPR046552">
    <property type="entry name" value="DUF6706"/>
</dbReference>
<organism evidence="1 2">
    <name type="scientific">Sphingobacterium hungaricum</name>
    <dbReference type="NCBI Taxonomy" id="2082723"/>
    <lineage>
        <taxon>Bacteria</taxon>
        <taxon>Pseudomonadati</taxon>
        <taxon>Bacteroidota</taxon>
        <taxon>Sphingobacteriia</taxon>
        <taxon>Sphingobacteriales</taxon>
        <taxon>Sphingobacteriaceae</taxon>
        <taxon>Sphingobacterium</taxon>
    </lineage>
</organism>
<dbReference type="Pfam" id="PF20449">
    <property type="entry name" value="DUF6706"/>
    <property type="match status" value="1"/>
</dbReference>
<evidence type="ECO:0000313" key="2">
    <source>
        <dbReference type="Proteomes" id="UP000616201"/>
    </source>
</evidence>
<comment type="caution">
    <text evidence="1">The sequence shown here is derived from an EMBL/GenBank/DDBJ whole genome shotgun (WGS) entry which is preliminary data.</text>
</comment>
<proteinExistence type="predicted"/>
<evidence type="ECO:0000313" key="1">
    <source>
        <dbReference type="EMBL" id="MBE8712541.1"/>
    </source>
</evidence>
<dbReference type="AlphaFoldDB" id="A0A928YNY4"/>
<dbReference type="Proteomes" id="UP000616201">
    <property type="component" value="Unassembled WGS sequence"/>
</dbReference>
<keyword evidence="2" id="KW-1185">Reference proteome</keyword>
<accession>A0A928YNY4</accession>
<reference evidence="1" key="1">
    <citation type="submission" date="2018-02" db="EMBL/GenBank/DDBJ databases">
        <authorList>
            <person name="Vasarhelyi B.M."/>
            <person name="Deshmukh S."/>
            <person name="Balint B."/>
            <person name="Kukolya J."/>
        </authorList>
    </citation>
    <scope>NUCLEOTIDE SEQUENCE</scope>
    <source>
        <strain evidence="1">KB22</strain>
    </source>
</reference>
<sequence>MTNRKALLSKVNFPVKPDTVTTVLLEQNINPEEEYTPQNEESRKGIDLALAALIFVVALSPESVKELDFQLTQRSIDGLLKLRRAILKKWGMPDEMEEDDTPIITSVSDLW</sequence>
<dbReference type="RefSeq" id="WP_196934871.1">
    <property type="nucleotide sequence ID" value="NZ_MU158698.1"/>
</dbReference>